<feature type="coiled-coil region" evidence="1">
    <location>
        <begin position="103"/>
        <end position="241"/>
    </location>
</feature>
<dbReference type="EMBL" id="CAJZBQ010000054">
    <property type="protein sequence ID" value="CAG9332294.1"/>
    <property type="molecule type" value="Genomic_DNA"/>
</dbReference>
<organism evidence="3 4">
    <name type="scientific">Blepharisma stoltei</name>
    <dbReference type="NCBI Taxonomy" id="1481888"/>
    <lineage>
        <taxon>Eukaryota</taxon>
        <taxon>Sar</taxon>
        <taxon>Alveolata</taxon>
        <taxon>Ciliophora</taxon>
        <taxon>Postciliodesmatophora</taxon>
        <taxon>Heterotrichea</taxon>
        <taxon>Heterotrichida</taxon>
        <taxon>Blepharismidae</taxon>
        <taxon>Blepharisma</taxon>
    </lineage>
</organism>
<evidence type="ECO:0000256" key="2">
    <source>
        <dbReference type="SAM" id="MobiDB-lite"/>
    </source>
</evidence>
<sequence length="351" mass="41333">MNDKVSQNQNRLQNRPISSSLYKSSTNNEEWDYKSSQSEFFAVDDVRAIQEAIRKKRKEILDAKKRIVYAEAQMVTEKQKSEQLETLLCNLRGEMRIIERGSNEAQEVDLREFEEEISRKNKEIEILNKRIEEGKAEYSKLKGSLQVMYEHYQEFVNESQKCKQKLEDEKRKLIEKVKEKEENEKLEMVEKKIELYREMMKTPKIESIKYKEELEKRENKVMELKKILEDLRSENTNILELLGEGQKKPSQEIESTSPLQSTFYGLADPSQDIKKTEEILPKNPASTFEKIAINSENGKKSEPIIQRPTNKIENAPIKLPSRPTKFAKPIPKAKNIKDELNDFFEEIKREH</sequence>
<evidence type="ECO:0000313" key="3">
    <source>
        <dbReference type="EMBL" id="CAG9332294.1"/>
    </source>
</evidence>
<name>A0AAU9K9I4_9CILI</name>
<accession>A0AAU9K9I4</accession>
<dbReference type="Proteomes" id="UP001162131">
    <property type="component" value="Unassembled WGS sequence"/>
</dbReference>
<evidence type="ECO:0000313" key="4">
    <source>
        <dbReference type="Proteomes" id="UP001162131"/>
    </source>
</evidence>
<keyword evidence="4" id="KW-1185">Reference proteome</keyword>
<reference evidence="3" key="1">
    <citation type="submission" date="2021-09" db="EMBL/GenBank/DDBJ databases">
        <authorList>
            <consortium name="AG Swart"/>
            <person name="Singh M."/>
            <person name="Singh A."/>
            <person name="Seah K."/>
            <person name="Emmerich C."/>
        </authorList>
    </citation>
    <scope>NUCLEOTIDE SEQUENCE</scope>
    <source>
        <strain evidence="3">ATCC30299</strain>
    </source>
</reference>
<feature type="region of interest" description="Disordered" evidence="2">
    <location>
        <begin position="294"/>
        <end position="328"/>
    </location>
</feature>
<keyword evidence="1" id="KW-0175">Coiled coil</keyword>
<gene>
    <name evidence="3" type="ORF">BSTOLATCC_MIC55744</name>
</gene>
<comment type="caution">
    <text evidence="3">The sequence shown here is derived from an EMBL/GenBank/DDBJ whole genome shotgun (WGS) entry which is preliminary data.</text>
</comment>
<protein>
    <submittedName>
        <fullName evidence="3">Uncharacterized protein</fullName>
    </submittedName>
</protein>
<proteinExistence type="predicted"/>
<dbReference type="AlphaFoldDB" id="A0AAU9K9I4"/>
<evidence type="ECO:0000256" key="1">
    <source>
        <dbReference type="SAM" id="Coils"/>
    </source>
</evidence>
<feature type="compositionally biased region" description="Polar residues" evidence="2">
    <location>
        <begin position="252"/>
        <end position="263"/>
    </location>
</feature>
<feature type="region of interest" description="Disordered" evidence="2">
    <location>
        <begin position="243"/>
        <end position="270"/>
    </location>
</feature>
<feature type="region of interest" description="Disordered" evidence="2">
    <location>
        <begin position="1"/>
        <end position="26"/>
    </location>
</feature>